<dbReference type="AlphaFoldDB" id="A0A841BPJ3"/>
<dbReference type="EMBL" id="JACHMN010000002">
    <property type="protein sequence ID" value="MBB5870194.1"/>
    <property type="molecule type" value="Genomic_DNA"/>
</dbReference>
<gene>
    <name evidence="1" type="ORF">F4553_003573</name>
</gene>
<dbReference type="Proteomes" id="UP000587527">
    <property type="component" value="Unassembled WGS sequence"/>
</dbReference>
<dbReference type="RefSeq" id="WP_184837410.1">
    <property type="nucleotide sequence ID" value="NZ_JACHMN010000002.1"/>
</dbReference>
<protein>
    <submittedName>
        <fullName evidence="1">Uncharacterized protein</fullName>
    </submittedName>
</protein>
<proteinExistence type="predicted"/>
<accession>A0A841BPJ3</accession>
<evidence type="ECO:0000313" key="2">
    <source>
        <dbReference type="Proteomes" id="UP000587527"/>
    </source>
</evidence>
<keyword evidence="2" id="KW-1185">Reference proteome</keyword>
<organism evidence="1 2">
    <name type="scientific">Allocatelliglobosispora scoriae</name>
    <dbReference type="NCBI Taxonomy" id="643052"/>
    <lineage>
        <taxon>Bacteria</taxon>
        <taxon>Bacillati</taxon>
        <taxon>Actinomycetota</taxon>
        <taxon>Actinomycetes</taxon>
        <taxon>Micromonosporales</taxon>
        <taxon>Micromonosporaceae</taxon>
        <taxon>Allocatelliglobosispora</taxon>
    </lineage>
</organism>
<sequence>MRGDHVDFPDQDVITAHSRYAASPHRRIAAAPCRWAAGQDHAFFGEVGVIKGLDHAYFPKEGVITRSEGAAAAIAAIG</sequence>
<evidence type="ECO:0000313" key="1">
    <source>
        <dbReference type="EMBL" id="MBB5870194.1"/>
    </source>
</evidence>
<name>A0A841BPJ3_9ACTN</name>
<reference evidence="1 2" key="1">
    <citation type="submission" date="2020-08" db="EMBL/GenBank/DDBJ databases">
        <title>Sequencing the genomes of 1000 actinobacteria strains.</title>
        <authorList>
            <person name="Klenk H.-P."/>
        </authorList>
    </citation>
    <scope>NUCLEOTIDE SEQUENCE [LARGE SCALE GENOMIC DNA]</scope>
    <source>
        <strain evidence="1 2">DSM 45362</strain>
    </source>
</reference>
<comment type="caution">
    <text evidence="1">The sequence shown here is derived from an EMBL/GenBank/DDBJ whole genome shotgun (WGS) entry which is preliminary data.</text>
</comment>